<name>A0A9P5PDB6_9AGAR</name>
<dbReference type="EMBL" id="JADNRY010000191">
    <property type="protein sequence ID" value="KAF9061763.1"/>
    <property type="molecule type" value="Genomic_DNA"/>
</dbReference>
<comment type="caution">
    <text evidence="2">The sequence shown here is derived from an EMBL/GenBank/DDBJ whole genome shotgun (WGS) entry which is preliminary data.</text>
</comment>
<evidence type="ECO:0000313" key="2">
    <source>
        <dbReference type="EMBL" id="KAF9061763.1"/>
    </source>
</evidence>
<accession>A0A9P5PDB6</accession>
<dbReference type="OrthoDB" id="2869000at2759"/>
<keyword evidence="3" id="KW-1185">Reference proteome</keyword>
<organism evidence="2 3">
    <name type="scientific">Rhodocollybia butyracea</name>
    <dbReference type="NCBI Taxonomy" id="206335"/>
    <lineage>
        <taxon>Eukaryota</taxon>
        <taxon>Fungi</taxon>
        <taxon>Dikarya</taxon>
        <taxon>Basidiomycota</taxon>
        <taxon>Agaricomycotina</taxon>
        <taxon>Agaricomycetes</taxon>
        <taxon>Agaricomycetidae</taxon>
        <taxon>Agaricales</taxon>
        <taxon>Marasmiineae</taxon>
        <taxon>Omphalotaceae</taxon>
        <taxon>Rhodocollybia</taxon>
    </lineage>
</organism>
<evidence type="ECO:0000313" key="3">
    <source>
        <dbReference type="Proteomes" id="UP000772434"/>
    </source>
</evidence>
<dbReference type="Proteomes" id="UP000772434">
    <property type="component" value="Unassembled WGS sequence"/>
</dbReference>
<gene>
    <name evidence="2" type="ORF">BDP27DRAFT_1428614</name>
</gene>
<reference evidence="2" key="1">
    <citation type="submission" date="2020-11" db="EMBL/GenBank/DDBJ databases">
        <authorList>
            <consortium name="DOE Joint Genome Institute"/>
            <person name="Ahrendt S."/>
            <person name="Riley R."/>
            <person name="Andreopoulos W."/>
            <person name="Labutti K."/>
            <person name="Pangilinan J."/>
            <person name="Ruiz-Duenas F.J."/>
            <person name="Barrasa J.M."/>
            <person name="Sanchez-Garcia M."/>
            <person name="Camarero S."/>
            <person name="Miyauchi S."/>
            <person name="Serrano A."/>
            <person name="Linde D."/>
            <person name="Babiker R."/>
            <person name="Drula E."/>
            <person name="Ayuso-Fernandez I."/>
            <person name="Pacheco R."/>
            <person name="Padilla G."/>
            <person name="Ferreira P."/>
            <person name="Barriuso J."/>
            <person name="Kellner H."/>
            <person name="Castanera R."/>
            <person name="Alfaro M."/>
            <person name="Ramirez L."/>
            <person name="Pisabarro A.G."/>
            <person name="Kuo A."/>
            <person name="Tritt A."/>
            <person name="Lipzen A."/>
            <person name="He G."/>
            <person name="Yan M."/>
            <person name="Ng V."/>
            <person name="Cullen D."/>
            <person name="Martin F."/>
            <person name="Rosso M.-N."/>
            <person name="Henrissat B."/>
            <person name="Hibbett D."/>
            <person name="Martinez A.T."/>
            <person name="Grigoriev I.V."/>
        </authorList>
    </citation>
    <scope>NUCLEOTIDE SEQUENCE</scope>
    <source>
        <strain evidence="2">AH 40177</strain>
    </source>
</reference>
<dbReference type="AlphaFoldDB" id="A0A9P5PDB6"/>
<proteinExistence type="predicted"/>
<feature type="region of interest" description="Disordered" evidence="1">
    <location>
        <begin position="392"/>
        <end position="441"/>
    </location>
</feature>
<sequence length="441" mass="48723">MPVDTLEPSPTVAINLTLNLPPHLFSPGAAINLDVTHIEGPSDVLSNMIPDSRPIKFPCREDWERYHCSVLDAISRQSNPRNIEAFHKAAYRNAYLSLLLSDSANADVLEEMPINSKESEQALEALHRTVSASRRNSKILTPDIMIRMFAVVGQGIYRDTVALHELKKAVSRRTTDLVGVPLTDSSVTAILKSIARATLQVEAQAQLLFLSTSKYPFPQQELLLIASAGRWFTVKVVHRDGMSTGSVQSVVDKLCALEAEETDDELKRKNGKDTVETDAMNIEEEFNLYLCSLNAIPTNVNDGSFYSEQDLADHNGLSGWSKNFSIYARSLGLKNAMVSKSSGVTEGAQNNRKRLVVKWTPIVVQGPQIRHLSLPLLTPFEISSQVRAIAHSTTNPEPLSPRLASYGNSQCSDDDIFDNRHNRNTGYSDDEPDGDYSQAIS</sequence>
<protein>
    <submittedName>
        <fullName evidence="2">Uncharacterized protein</fullName>
    </submittedName>
</protein>
<evidence type="ECO:0000256" key="1">
    <source>
        <dbReference type="SAM" id="MobiDB-lite"/>
    </source>
</evidence>